<comment type="similarity">
    <text evidence="1">Belongs to the hemerythrin family.</text>
</comment>
<name>A0A3B1CTK8_9ZZZZ</name>
<dbReference type="AlphaFoldDB" id="A0A3B1CTK8"/>
<dbReference type="NCBIfam" id="NF033749">
    <property type="entry name" value="bact_hemeryth"/>
    <property type="match status" value="1"/>
</dbReference>
<evidence type="ECO:0000256" key="1">
    <source>
        <dbReference type="ARBA" id="ARBA00010587"/>
    </source>
</evidence>
<dbReference type="SUPFAM" id="SSF47188">
    <property type="entry name" value="Hemerythrin-like"/>
    <property type="match status" value="1"/>
</dbReference>
<evidence type="ECO:0000313" key="5">
    <source>
        <dbReference type="EMBL" id="VAX33359.1"/>
    </source>
</evidence>
<dbReference type="Gene3D" id="1.20.120.50">
    <property type="entry name" value="Hemerythrin-like"/>
    <property type="match status" value="1"/>
</dbReference>
<dbReference type="NCBIfam" id="TIGR02481">
    <property type="entry name" value="hemeryth_dom"/>
    <property type="match status" value="1"/>
</dbReference>
<accession>A0A3B1CTK8</accession>
<dbReference type="PROSITE" id="PS00550">
    <property type="entry name" value="HEMERYTHRINS"/>
    <property type="match status" value="1"/>
</dbReference>
<keyword evidence="3" id="KW-0408">Iron</keyword>
<organism evidence="5">
    <name type="scientific">hydrothermal vent metagenome</name>
    <dbReference type="NCBI Taxonomy" id="652676"/>
    <lineage>
        <taxon>unclassified sequences</taxon>
        <taxon>metagenomes</taxon>
        <taxon>ecological metagenomes</taxon>
    </lineage>
</organism>
<dbReference type="Pfam" id="PF01814">
    <property type="entry name" value="Hemerythrin"/>
    <property type="match status" value="1"/>
</dbReference>
<dbReference type="PANTHER" id="PTHR37164:SF1">
    <property type="entry name" value="BACTERIOHEMERYTHRIN"/>
    <property type="match status" value="1"/>
</dbReference>
<dbReference type="InterPro" id="IPR050669">
    <property type="entry name" value="Hemerythrin"/>
</dbReference>
<gene>
    <name evidence="5" type="ORF">MNBD_NITROSPIRAE02-1638</name>
</gene>
<keyword evidence="2" id="KW-0479">Metal-binding</keyword>
<evidence type="ECO:0000256" key="3">
    <source>
        <dbReference type="ARBA" id="ARBA00023004"/>
    </source>
</evidence>
<reference evidence="5" key="1">
    <citation type="submission" date="2018-06" db="EMBL/GenBank/DDBJ databases">
        <authorList>
            <person name="Zhirakovskaya E."/>
        </authorList>
    </citation>
    <scope>NUCLEOTIDE SEQUENCE</scope>
</reference>
<dbReference type="EMBL" id="UOGH01000294">
    <property type="protein sequence ID" value="VAX33359.1"/>
    <property type="molecule type" value="Genomic_DNA"/>
</dbReference>
<evidence type="ECO:0000259" key="4">
    <source>
        <dbReference type="Pfam" id="PF01814"/>
    </source>
</evidence>
<feature type="domain" description="Hemerythrin-like" evidence="4">
    <location>
        <begin position="16"/>
        <end position="129"/>
    </location>
</feature>
<dbReference type="InterPro" id="IPR012312">
    <property type="entry name" value="Hemerythrin-like"/>
</dbReference>
<sequence>MKNVLYIVWSDNNRLGIPIIDEQHRGIVSIINSLHYFIQKGRGEKILQPVLIMLEQHIHIHFETEESLMAEAGYPALEEHVLLHKELARKTENVSREVIMDKDLDMMLKFLKEWWTGHINREDRKYVPFVKKLMDT</sequence>
<dbReference type="InterPro" id="IPR016131">
    <property type="entry name" value="Haemerythrin_Fe_BS"/>
</dbReference>
<evidence type="ECO:0000256" key="2">
    <source>
        <dbReference type="ARBA" id="ARBA00022723"/>
    </source>
</evidence>
<dbReference type="CDD" id="cd12107">
    <property type="entry name" value="Hemerythrin"/>
    <property type="match status" value="1"/>
</dbReference>
<dbReference type="PANTHER" id="PTHR37164">
    <property type="entry name" value="BACTERIOHEMERYTHRIN"/>
    <property type="match status" value="1"/>
</dbReference>
<dbReference type="InterPro" id="IPR012827">
    <property type="entry name" value="Hemerythrin_metal-bd"/>
</dbReference>
<dbReference type="InterPro" id="IPR035938">
    <property type="entry name" value="Hemerythrin-like_sf"/>
</dbReference>
<dbReference type="GO" id="GO:0046872">
    <property type="term" value="F:metal ion binding"/>
    <property type="evidence" value="ECO:0007669"/>
    <property type="project" value="UniProtKB-KW"/>
</dbReference>
<protein>
    <recommendedName>
        <fullName evidence="4">Hemerythrin-like domain-containing protein</fullName>
    </recommendedName>
</protein>
<proteinExistence type="inferred from homology"/>